<dbReference type="RefSeq" id="XP_056484892.1">
    <property type="nucleotide sequence ID" value="XM_056634272.1"/>
</dbReference>
<feature type="compositionally biased region" description="Basic and acidic residues" evidence="1">
    <location>
        <begin position="75"/>
        <end position="94"/>
    </location>
</feature>
<feature type="region of interest" description="Disordered" evidence="1">
    <location>
        <begin position="1"/>
        <end position="120"/>
    </location>
</feature>
<feature type="compositionally biased region" description="Gly residues" evidence="1">
    <location>
        <begin position="111"/>
        <end position="120"/>
    </location>
</feature>
<protein>
    <submittedName>
        <fullName evidence="2">Uncharacterized protein</fullName>
    </submittedName>
</protein>
<feature type="compositionally biased region" description="Polar residues" evidence="1">
    <location>
        <begin position="21"/>
        <end position="32"/>
    </location>
</feature>
<evidence type="ECO:0000313" key="2">
    <source>
        <dbReference type="EMBL" id="KAJ5387094.1"/>
    </source>
</evidence>
<dbReference type="EMBL" id="JAPZBU010000009">
    <property type="protein sequence ID" value="KAJ5387094.1"/>
    <property type="molecule type" value="Genomic_DNA"/>
</dbReference>
<proteinExistence type="predicted"/>
<dbReference type="GeneID" id="81373252"/>
<accession>A0A9X0B3S4</accession>
<dbReference type="AlphaFoldDB" id="A0A9X0B3S4"/>
<dbReference type="OrthoDB" id="4346678at2759"/>
<comment type="caution">
    <text evidence="2">The sequence shown here is derived from an EMBL/GenBank/DDBJ whole genome shotgun (WGS) entry which is preliminary data.</text>
</comment>
<dbReference type="Proteomes" id="UP001147747">
    <property type="component" value="Unassembled WGS sequence"/>
</dbReference>
<evidence type="ECO:0000313" key="3">
    <source>
        <dbReference type="Proteomes" id="UP001147747"/>
    </source>
</evidence>
<reference evidence="2" key="2">
    <citation type="journal article" date="2023" name="IMA Fungus">
        <title>Comparative genomic study of the Penicillium genus elucidates a diverse pangenome and 15 lateral gene transfer events.</title>
        <authorList>
            <person name="Petersen C."/>
            <person name="Sorensen T."/>
            <person name="Nielsen M.R."/>
            <person name="Sondergaard T.E."/>
            <person name="Sorensen J.L."/>
            <person name="Fitzpatrick D.A."/>
            <person name="Frisvad J.C."/>
            <person name="Nielsen K.L."/>
        </authorList>
    </citation>
    <scope>NUCLEOTIDE SEQUENCE</scope>
    <source>
        <strain evidence="2">IBT 29677</strain>
    </source>
</reference>
<evidence type="ECO:0000256" key="1">
    <source>
        <dbReference type="SAM" id="MobiDB-lite"/>
    </source>
</evidence>
<name>A0A9X0B3S4_9EURO</name>
<organism evidence="2 3">
    <name type="scientific">Penicillium cosmopolitanum</name>
    <dbReference type="NCBI Taxonomy" id="1131564"/>
    <lineage>
        <taxon>Eukaryota</taxon>
        <taxon>Fungi</taxon>
        <taxon>Dikarya</taxon>
        <taxon>Ascomycota</taxon>
        <taxon>Pezizomycotina</taxon>
        <taxon>Eurotiomycetes</taxon>
        <taxon>Eurotiomycetidae</taxon>
        <taxon>Eurotiales</taxon>
        <taxon>Aspergillaceae</taxon>
        <taxon>Penicillium</taxon>
    </lineage>
</organism>
<sequence length="120" mass="13346">MSNFFRRASDVFKHQPRNDSIDSANSGKSPPTQDAPDPKPVSSNRSSQSDPVPATLPDNDARRKSQRHWGFGRQNDPEALKKRRASQDEKDRLDFAAASKYSSARRRSQGAGTGFEGGWQ</sequence>
<feature type="compositionally biased region" description="Polar residues" evidence="1">
    <location>
        <begin position="41"/>
        <end position="50"/>
    </location>
</feature>
<gene>
    <name evidence="2" type="ORF">N7509_009635</name>
</gene>
<feature type="compositionally biased region" description="Basic and acidic residues" evidence="1">
    <location>
        <begin position="7"/>
        <end position="20"/>
    </location>
</feature>
<keyword evidence="3" id="KW-1185">Reference proteome</keyword>
<reference evidence="2" key="1">
    <citation type="submission" date="2022-12" db="EMBL/GenBank/DDBJ databases">
        <authorList>
            <person name="Petersen C."/>
        </authorList>
    </citation>
    <scope>NUCLEOTIDE SEQUENCE</scope>
    <source>
        <strain evidence="2">IBT 29677</strain>
    </source>
</reference>